<sequence>MMRQKRISEMGVGDGVLYERSLYSDVRMIHPIVTSEPSCLYMNSMKTTCDVNAAEIAKNCTSDMMIGTESALKCTTSVVEATTSTS</sequence>
<keyword evidence="2" id="KW-1185">Reference proteome</keyword>
<evidence type="ECO:0000313" key="2">
    <source>
        <dbReference type="Proteomes" id="UP000828390"/>
    </source>
</evidence>
<accession>A0A9D4FZ35</accession>
<dbReference type="Proteomes" id="UP000828390">
    <property type="component" value="Unassembled WGS sequence"/>
</dbReference>
<dbReference type="AlphaFoldDB" id="A0A9D4FZ35"/>
<protein>
    <submittedName>
        <fullName evidence="1">Uncharacterized protein</fullName>
    </submittedName>
</protein>
<evidence type="ECO:0000313" key="1">
    <source>
        <dbReference type="EMBL" id="KAH3807608.1"/>
    </source>
</evidence>
<gene>
    <name evidence="1" type="ORF">DPMN_135954</name>
</gene>
<reference evidence="1" key="1">
    <citation type="journal article" date="2019" name="bioRxiv">
        <title>The Genome of the Zebra Mussel, Dreissena polymorpha: A Resource for Invasive Species Research.</title>
        <authorList>
            <person name="McCartney M.A."/>
            <person name="Auch B."/>
            <person name="Kono T."/>
            <person name="Mallez S."/>
            <person name="Zhang Y."/>
            <person name="Obille A."/>
            <person name="Becker A."/>
            <person name="Abrahante J.E."/>
            <person name="Garbe J."/>
            <person name="Badalamenti J.P."/>
            <person name="Herman A."/>
            <person name="Mangelson H."/>
            <person name="Liachko I."/>
            <person name="Sullivan S."/>
            <person name="Sone E.D."/>
            <person name="Koren S."/>
            <person name="Silverstein K.A.T."/>
            <person name="Beckman K.B."/>
            <person name="Gohl D.M."/>
        </authorList>
    </citation>
    <scope>NUCLEOTIDE SEQUENCE</scope>
    <source>
        <strain evidence="1">Duluth1</strain>
        <tissue evidence="1">Whole animal</tissue>
    </source>
</reference>
<dbReference type="EMBL" id="JAIWYP010000006">
    <property type="protein sequence ID" value="KAH3807608.1"/>
    <property type="molecule type" value="Genomic_DNA"/>
</dbReference>
<comment type="caution">
    <text evidence="1">The sequence shown here is derived from an EMBL/GenBank/DDBJ whole genome shotgun (WGS) entry which is preliminary data.</text>
</comment>
<name>A0A9D4FZ35_DREPO</name>
<organism evidence="1 2">
    <name type="scientific">Dreissena polymorpha</name>
    <name type="common">Zebra mussel</name>
    <name type="synonym">Mytilus polymorpha</name>
    <dbReference type="NCBI Taxonomy" id="45954"/>
    <lineage>
        <taxon>Eukaryota</taxon>
        <taxon>Metazoa</taxon>
        <taxon>Spiralia</taxon>
        <taxon>Lophotrochozoa</taxon>
        <taxon>Mollusca</taxon>
        <taxon>Bivalvia</taxon>
        <taxon>Autobranchia</taxon>
        <taxon>Heteroconchia</taxon>
        <taxon>Euheterodonta</taxon>
        <taxon>Imparidentia</taxon>
        <taxon>Neoheterodontei</taxon>
        <taxon>Myida</taxon>
        <taxon>Dreissenoidea</taxon>
        <taxon>Dreissenidae</taxon>
        <taxon>Dreissena</taxon>
    </lineage>
</organism>
<reference evidence="1" key="2">
    <citation type="submission" date="2020-11" db="EMBL/GenBank/DDBJ databases">
        <authorList>
            <person name="McCartney M.A."/>
            <person name="Auch B."/>
            <person name="Kono T."/>
            <person name="Mallez S."/>
            <person name="Becker A."/>
            <person name="Gohl D.M."/>
            <person name="Silverstein K.A.T."/>
            <person name="Koren S."/>
            <person name="Bechman K.B."/>
            <person name="Herman A."/>
            <person name="Abrahante J.E."/>
            <person name="Garbe J."/>
        </authorList>
    </citation>
    <scope>NUCLEOTIDE SEQUENCE</scope>
    <source>
        <strain evidence="1">Duluth1</strain>
        <tissue evidence="1">Whole animal</tissue>
    </source>
</reference>
<proteinExistence type="predicted"/>